<dbReference type="EMBL" id="CP038436">
    <property type="protein sequence ID" value="QBX56513.1"/>
    <property type="molecule type" value="Genomic_DNA"/>
</dbReference>
<reference evidence="2 3" key="1">
    <citation type="submission" date="2019-03" db="EMBL/GenBank/DDBJ databases">
        <title>Three New Species of Nocardioides, Nocardioides euryhalodurans sp. nov., Nocardioides seonyuensis sp. nov. and Nocardioides eburneoflavus sp. nov. Iolated from Soil.</title>
        <authorList>
            <person name="Roh S.G."/>
            <person name="Lee C."/>
            <person name="Kim M.-K."/>
            <person name="Kim S.B."/>
        </authorList>
    </citation>
    <scope>NUCLEOTIDE SEQUENCE [LARGE SCALE GENOMIC DNA]</scope>
    <source>
        <strain evidence="2 3">MMS17-SY207-3</strain>
    </source>
</reference>
<dbReference type="RefSeq" id="WP_135268499.1">
    <property type="nucleotide sequence ID" value="NZ_CP038436.1"/>
</dbReference>
<evidence type="ECO:0000313" key="3">
    <source>
        <dbReference type="Proteomes" id="UP000294853"/>
    </source>
</evidence>
<sequence length="194" mass="21287">MTSEAWTTQPVTAERFDDFADVINPNRRSTHCWCLSHRLRAKDIDELGDGSRESAARALAARPGGFGVITYRDELPVGWCHVAPRSDIPRLVASKLIRPVDDLPVWSIICVVVRSGHRRQGVTAQLIEGAVAHAAAHGAPAVETYPVDPAGRMDLTMAFVGTRAMFERQGFEVVGQTDAVASKMPRLVMRRMIA</sequence>
<evidence type="ECO:0000313" key="2">
    <source>
        <dbReference type="EMBL" id="QBX56513.1"/>
    </source>
</evidence>
<evidence type="ECO:0000259" key="1">
    <source>
        <dbReference type="PROSITE" id="PS51186"/>
    </source>
</evidence>
<dbReference type="Gene3D" id="3.40.630.30">
    <property type="match status" value="1"/>
</dbReference>
<dbReference type="InterPro" id="IPR016181">
    <property type="entry name" value="Acyl_CoA_acyltransferase"/>
</dbReference>
<accession>A0A4P7IIE4</accession>
<dbReference type="Proteomes" id="UP000294853">
    <property type="component" value="Chromosome"/>
</dbReference>
<keyword evidence="2" id="KW-0808">Transferase</keyword>
<dbReference type="GO" id="GO:0016747">
    <property type="term" value="F:acyltransferase activity, transferring groups other than amino-acyl groups"/>
    <property type="evidence" value="ECO:0007669"/>
    <property type="project" value="InterPro"/>
</dbReference>
<dbReference type="Pfam" id="PF00583">
    <property type="entry name" value="Acetyltransf_1"/>
    <property type="match status" value="1"/>
</dbReference>
<name>A0A4P7IIE4_9ACTN</name>
<dbReference type="KEGG" id="nsn:EXE58_14265"/>
<dbReference type="AlphaFoldDB" id="A0A4P7IIE4"/>
<dbReference type="SUPFAM" id="SSF55729">
    <property type="entry name" value="Acyl-CoA N-acyltransferases (Nat)"/>
    <property type="match status" value="1"/>
</dbReference>
<protein>
    <submittedName>
        <fullName evidence="2">GNAT family N-acetyltransferase</fullName>
    </submittedName>
</protein>
<feature type="domain" description="N-acetyltransferase" evidence="1">
    <location>
        <begin position="21"/>
        <end position="194"/>
    </location>
</feature>
<dbReference type="InterPro" id="IPR000182">
    <property type="entry name" value="GNAT_dom"/>
</dbReference>
<dbReference type="PROSITE" id="PS51186">
    <property type="entry name" value="GNAT"/>
    <property type="match status" value="1"/>
</dbReference>
<dbReference type="OrthoDB" id="3239945at2"/>
<organism evidence="2 3">
    <name type="scientific">Nocardioides seonyuensis</name>
    <dbReference type="NCBI Taxonomy" id="2518371"/>
    <lineage>
        <taxon>Bacteria</taxon>
        <taxon>Bacillati</taxon>
        <taxon>Actinomycetota</taxon>
        <taxon>Actinomycetes</taxon>
        <taxon>Propionibacteriales</taxon>
        <taxon>Nocardioidaceae</taxon>
        <taxon>Nocardioides</taxon>
    </lineage>
</organism>
<gene>
    <name evidence="2" type="ORF">EXE58_14265</name>
</gene>
<proteinExistence type="predicted"/>
<keyword evidence="3" id="KW-1185">Reference proteome</keyword>